<feature type="compositionally biased region" description="Basic and acidic residues" evidence="3">
    <location>
        <begin position="1"/>
        <end position="11"/>
    </location>
</feature>
<dbReference type="PANTHER" id="PTHR19862:SF14">
    <property type="entry name" value="WD REPEAT-CONTAINING PROTEIN 48"/>
    <property type="match status" value="1"/>
</dbReference>
<reference evidence="4 5" key="1">
    <citation type="journal article" date="2015" name="Genome Biol. Evol.">
        <title>Phylogenomic analyses indicate that early fungi evolved digesting cell walls of algal ancestors of land plants.</title>
        <authorList>
            <person name="Chang Y."/>
            <person name="Wang S."/>
            <person name="Sekimoto S."/>
            <person name="Aerts A.L."/>
            <person name="Choi C."/>
            <person name="Clum A."/>
            <person name="LaButti K.M."/>
            <person name="Lindquist E.A."/>
            <person name="Yee Ngan C."/>
            <person name="Ohm R.A."/>
            <person name="Salamov A.A."/>
            <person name="Grigoriev I.V."/>
            <person name="Spatafora J.W."/>
            <person name="Berbee M.L."/>
        </authorList>
    </citation>
    <scope>NUCLEOTIDE SEQUENCE [LARGE SCALE GENOMIC DNA]</scope>
    <source>
        <strain evidence="4 5">NRRL 1564</strain>
    </source>
</reference>
<feature type="region of interest" description="Disordered" evidence="3">
    <location>
        <begin position="344"/>
        <end position="403"/>
    </location>
</feature>
<feature type="compositionally biased region" description="Polar residues" evidence="3">
    <location>
        <begin position="73"/>
        <end position="97"/>
    </location>
</feature>
<dbReference type="GO" id="GO:0000724">
    <property type="term" value="P:double-strand break repair via homologous recombination"/>
    <property type="evidence" value="ECO:0007669"/>
    <property type="project" value="TreeGrafter"/>
</dbReference>
<keyword evidence="5" id="KW-1185">Reference proteome</keyword>
<sequence length="915" mass="99838">MDNEEQYHDTQSKSSESSQVSNAVSGTLQPSHRRAQSVVTEGREASEPLFFALANTDCQQRQPLEPIIIPSTTVAQKQSQQSFHPSQPLPSASTVPTPESPLPLASLIEAASAAVVGNAGSPLSLSQEKQQGDIPVLAQGKNCCVMMPSEEEGVIPVRLTPDETIHGRHGLHRHRVLPNKRQVLAQDTQGRISLWDIMLCQRLHEFPTTEAEAAKSTVFPGVFGNDFEALSLIISTEPEAVNPWCDVDTRTGALTVHLNETRVWNAEVHVDEVEGVTLDVMEAMGDHERVNIGQWILKRLFLPYARTRVKRGQISPRDAIVLNRWVTQVPIGEIVPAHAIAQRQTQTPYSAQTQLTKGITSAPQMPRAATATIAATSLSAGSDSQQTQPDHQQQGSTPRPPSIASMLISTIEKLGISKEPQTISKSGAATPGSSYALGDSNTVRLPDSPRHQHNSSIDTASAGAATPVSAMQQPVAPQFGKAEDCDSSNSNGSAGKFMNRLRSMRVRKQKNSTTSSSTMLSSASQAAGANANGTEQHKVTLPSLPPPPENTRSSSAPGPIANSSAIRLKPSIDKNDVAETQALRDEFSEWAGPRYPTDTERTLALLQTPPAPWEQLYSPVICPRLPLPQNIIVRVFQECFDAPEPYSIYRGRIESVAGHTSAGESLSAFRVVDDALLSFELCMPAWLTDFLLFNRLPPSYQEPTKISFVLSPSQATTLPPFPNPNARLVANRMLRARKLAIYVVDKLGLSLMHQPAPNYLNAVEKCARIYADKLGKTHHQLLLRLEQPANSVDSKNDLESVYVDMFTRAGETLTEAERVALGDVARWRAIQHKSSSSRNARSTTTESDNGSEYTGRPEIYLDLHCKGIKISPKHTLATIKANIWKASSDILVSYEWADFVTKRVAKAQSLTTQNQ</sequence>
<feature type="region of interest" description="Disordered" evidence="3">
    <location>
        <begin position="479"/>
        <end position="568"/>
    </location>
</feature>
<evidence type="ECO:0000256" key="3">
    <source>
        <dbReference type="SAM" id="MobiDB-lite"/>
    </source>
</evidence>
<accession>A0A2G5B306</accession>
<feature type="region of interest" description="Disordered" evidence="3">
    <location>
        <begin position="73"/>
        <end position="100"/>
    </location>
</feature>
<keyword evidence="2" id="KW-0677">Repeat</keyword>
<feature type="compositionally biased region" description="Polar residues" evidence="3">
    <location>
        <begin position="550"/>
        <end position="565"/>
    </location>
</feature>
<dbReference type="Proteomes" id="UP000242474">
    <property type="component" value="Unassembled WGS sequence"/>
</dbReference>
<evidence type="ECO:0000313" key="5">
    <source>
        <dbReference type="Proteomes" id="UP000242474"/>
    </source>
</evidence>
<feature type="compositionally biased region" description="Low complexity" evidence="3">
    <location>
        <begin position="12"/>
        <end position="25"/>
    </location>
</feature>
<dbReference type="AlphaFoldDB" id="A0A2G5B306"/>
<proteinExistence type="predicted"/>
<dbReference type="InterPro" id="IPR021772">
    <property type="entry name" value="WDR48/Bun107"/>
</dbReference>
<organism evidence="4 5">
    <name type="scientific">Coemansia reversa (strain ATCC 12441 / NRRL 1564)</name>
    <dbReference type="NCBI Taxonomy" id="763665"/>
    <lineage>
        <taxon>Eukaryota</taxon>
        <taxon>Fungi</taxon>
        <taxon>Fungi incertae sedis</taxon>
        <taxon>Zoopagomycota</taxon>
        <taxon>Kickxellomycotina</taxon>
        <taxon>Kickxellomycetes</taxon>
        <taxon>Kickxellales</taxon>
        <taxon>Kickxellaceae</taxon>
        <taxon>Coemansia</taxon>
    </lineage>
</organism>
<dbReference type="InterPro" id="IPR051246">
    <property type="entry name" value="WDR48"/>
</dbReference>
<dbReference type="OrthoDB" id="2421129at2759"/>
<dbReference type="GO" id="GO:0043130">
    <property type="term" value="F:ubiquitin binding"/>
    <property type="evidence" value="ECO:0007669"/>
    <property type="project" value="TreeGrafter"/>
</dbReference>
<gene>
    <name evidence="4" type="ORF">COEREDRAFT_83497</name>
</gene>
<dbReference type="EMBL" id="KZ303538">
    <property type="protein sequence ID" value="PIA13384.1"/>
    <property type="molecule type" value="Genomic_DNA"/>
</dbReference>
<dbReference type="Pfam" id="PF11816">
    <property type="entry name" value="DUF3337"/>
    <property type="match status" value="2"/>
</dbReference>
<evidence type="ECO:0000256" key="1">
    <source>
        <dbReference type="ARBA" id="ARBA00022574"/>
    </source>
</evidence>
<feature type="compositionally biased region" description="Polar residues" evidence="3">
    <location>
        <begin position="344"/>
        <end position="363"/>
    </location>
</feature>
<dbReference type="STRING" id="763665.A0A2G5B306"/>
<evidence type="ECO:0000313" key="4">
    <source>
        <dbReference type="EMBL" id="PIA13384.1"/>
    </source>
</evidence>
<feature type="compositionally biased region" description="Polar residues" evidence="3">
    <location>
        <begin position="421"/>
        <end position="443"/>
    </location>
</feature>
<keyword evidence="1" id="KW-0853">WD repeat</keyword>
<evidence type="ECO:0000256" key="2">
    <source>
        <dbReference type="ARBA" id="ARBA00022737"/>
    </source>
</evidence>
<feature type="region of interest" description="Disordered" evidence="3">
    <location>
        <begin position="1"/>
        <end position="42"/>
    </location>
</feature>
<feature type="compositionally biased region" description="Low complexity" evidence="3">
    <location>
        <begin position="368"/>
        <end position="394"/>
    </location>
</feature>
<dbReference type="PANTHER" id="PTHR19862">
    <property type="entry name" value="WD REPEAT-CONTAINING PROTEIN 48"/>
    <property type="match status" value="1"/>
</dbReference>
<protein>
    <submittedName>
        <fullName evidence="4">Uncharacterized protein</fullName>
    </submittedName>
</protein>
<feature type="compositionally biased region" description="Low complexity" evidence="3">
    <location>
        <begin position="512"/>
        <end position="533"/>
    </location>
</feature>
<feature type="region of interest" description="Disordered" evidence="3">
    <location>
        <begin position="421"/>
        <end position="457"/>
    </location>
</feature>
<name>A0A2G5B306_COERN</name>